<dbReference type="OrthoDB" id="9964420at2"/>
<dbReference type="Proteomes" id="UP000320623">
    <property type="component" value="Unassembled WGS sequence"/>
</dbReference>
<dbReference type="AlphaFoldDB" id="A0A0S4NDZ8"/>
<sequence length="90" mass="11673">MFDKGIVRWFLEEKLEEYEIEIPKDIDFDDLVEAFYQYLWDDYYEWLKDNFKCFFSVDHDWDWIRDRIKRVKEKQNIRSDRKRTHKRRKR</sequence>
<dbReference type="RefSeq" id="WP_140945791.1">
    <property type="nucleotide sequence ID" value="NZ_FAOO01000021.1"/>
</dbReference>
<organism evidence="1 2">
    <name type="scientific">Candidatus Thermokryptus mobilis</name>
    <dbReference type="NCBI Taxonomy" id="1643428"/>
    <lineage>
        <taxon>Bacteria</taxon>
        <taxon>Pseudomonadati</taxon>
        <taxon>Candidatus Kryptoniota</taxon>
        <taxon>Candidatus Thermokryptus</taxon>
    </lineage>
</organism>
<reference evidence="2" key="1">
    <citation type="submission" date="2015-11" db="EMBL/GenBank/DDBJ databases">
        <authorList>
            <person name="Varghese N."/>
        </authorList>
    </citation>
    <scope>NUCLEOTIDE SEQUENCE [LARGE SCALE GENOMIC DNA]</scope>
</reference>
<proteinExistence type="predicted"/>
<gene>
    <name evidence="1" type="ORF">JGI1_02077</name>
</gene>
<evidence type="ECO:0000313" key="1">
    <source>
        <dbReference type="EMBL" id="CUU08406.1"/>
    </source>
</evidence>
<accession>A0A0S4NDZ8</accession>
<dbReference type="STRING" id="1643428.GCA_001442855_02035"/>
<evidence type="ECO:0000313" key="2">
    <source>
        <dbReference type="Proteomes" id="UP000320623"/>
    </source>
</evidence>
<protein>
    <submittedName>
        <fullName evidence="1">Uncharacterized protein</fullName>
    </submittedName>
</protein>
<dbReference type="EMBL" id="FAOO01000021">
    <property type="protein sequence ID" value="CUU08406.1"/>
    <property type="molecule type" value="Genomic_DNA"/>
</dbReference>
<keyword evidence="2" id="KW-1185">Reference proteome</keyword>
<name>A0A0S4NDZ8_9BACT</name>